<reference evidence="2 3" key="1">
    <citation type="journal article" date="2018" name="Front. Microbiol.">
        <title>Genome-Wide Analysis of Corynespora cassiicola Leaf Fall Disease Putative Effectors.</title>
        <authorList>
            <person name="Lopez D."/>
            <person name="Ribeiro S."/>
            <person name="Label P."/>
            <person name="Fumanal B."/>
            <person name="Venisse J.S."/>
            <person name="Kohler A."/>
            <person name="de Oliveira R.R."/>
            <person name="Labutti K."/>
            <person name="Lipzen A."/>
            <person name="Lail K."/>
            <person name="Bauer D."/>
            <person name="Ohm R.A."/>
            <person name="Barry K.W."/>
            <person name="Spatafora J."/>
            <person name="Grigoriev I.V."/>
            <person name="Martin F.M."/>
            <person name="Pujade-Renaud V."/>
        </authorList>
    </citation>
    <scope>NUCLEOTIDE SEQUENCE [LARGE SCALE GENOMIC DNA]</scope>
    <source>
        <strain evidence="2 3">Philippines</strain>
    </source>
</reference>
<dbReference type="Proteomes" id="UP000240883">
    <property type="component" value="Unassembled WGS sequence"/>
</dbReference>
<sequence length="247" mass="24739">MPPIPIHKNDPILPTAAKADAASTPQTANPPPTRTAPASIPATTTASSSNPPPPQPGARPIAPTAAQPPPPSSSAYAPAGAGASPPAPQPGAAPGTGGAGGYTATSITTETTRLANDSHTLPPQFRVPPPTDSQLVGRSTTTATQASKPGPTSLNLGPAQSPFQSAHSQGAVPSAGAGEERRSLEHPPGYIQALDNTPYSAGPQHHQQQQGGESDESVGGAAWSMLAKAGEALKKGEEAAWRAVRNK</sequence>
<keyword evidence="3" id="KW-1185">Reference proteome</keyword>
<feature type="compositionally biased region" description="Polar residues" evidence="1">
    <location>
        <begin position="132"/>
        <end position="155"/>
    </location>
</feature>
<feature type="region of interest" description="Disordered" evidence="1">
    <location>
        <begin position="1"/>
        <end position="223"/>
    </location>
</feature>
<name>A0A2T2NQX1_CORCC</name>
<dbReference type="OrthoDB" id="5385910at2759"/>
<feature type="compositionally biased region" description="Low complexity" evidence="1">
    <location>
        <begin position="73"/>
        <end position="84"/>
    </location>
</feature>
<evidence type="ECO:0000313" key="3">
    <source>
        <dbReference type="Proteomes" id="UP000240883"/>
    </source>
</evidence>
<gene>
    <name evidence="2" type="ORF">BS50DRAFT_620277</name>
</gene>
<proteinExistence type="predicted"/>
<dbReference type="AlphaFoldDB" id="A0A2T2NQX1"/>
<evidence type="ECO:0000313" key="2">
    <source>
        <dbReference type="EMBL" id="PSN67803.1"/>
    </source>
</evidence>
<dbReference type="STRING" id="1448308.A0A2T2NQX1"/>
<feature type="compositionally biased region" description="Low complexity" evidence="1">
    <location>
        <begin position="35"/>
        <end position="49"/>
    </location>
</feature>
<organism evidence="2 3">
    <name type="scientific">Corynespora cassiicola Philippines</name>
    <dbReference type="NCBI Taxonomy" id="1448308"/>
    <lineage>
        <taxon>Eukaryota</taxon>
        <taxon>Fungi</taxon>
        <taxon>Dikarya</taxon>
        <taxon>Ascomycota</taxon>
        <taxon>Pezizomycotina</taxon>
        <taxon>Dothideomycetes</taxon>
        <taxon>Pleosporomycetidae</taxon>
        <taxon>Pleosporales</taxon>
        <taxon>Corynesporascaceae</taxon>
        <taxon>Corynespora</taxon>
    </lineage>
</organism>
<feature type="compositionally biased region" description="Polar residues" evidence="1">
    <location>
        <begin position="110"/>
        <end position="121"/>
    </location>
</feature>
<evidence type="ECO:0000256" key="1">
    <source>
        <dbReference type="SAM" id="MobiDB-lite"/>
    </source>
</evidence>
<dbReference type="EMBL" id="KZ678134">
    <property type="protein sequence ID" value="PSN67803.1"/>
    <property type="molecule type" value="Genomic_DNA"/>
</dbReference>
<protein>
    <submittedName>
        <fullName evidence="2">Uncharacterized protein</fullName>
    </submittedName>
</protein>
<accession>A0A2T2NQX1</accession>